<protein>
    <submittedName>
        <fullName evidence="1">Uncharacterized protein</fullName>
    </submittedName>
</protein>
<dbReference type="EMBL" id="JARK01001371">
    <property type="protein sequence ID" value="EYC16035.1"/>
    <property type="molecule type" value="Genomic_DNA"/>
</dbReference>
<evidence type="ECO:0000313" key="1">
    <source>
        <dbReference type="EMBL" id="EYC16035.1"/>
    </source>
</evidence>
<dbReference type="Proteomes" id="UP000024635">
    <property type="component" value="Unassembled WGS sequence"/>
</dbReference>
<keyword evidence="2" id="KW-1185">Reference proteome</keyword>
<proteinExistence type="predicted"/>
<gene>
    <name evidence="1" type="primary">Acey_s0035.g3107</name>
    <name evidence="1" type="ORF">Y032_0035g3107</name>
</gene>
<dbReference type="AlphaFoldDB" id="A0A016ULK9"/>
<accession>A0A016ULK9</accession>
<comment type="caution">
    <text evidence="1">The sequence shown here is derived from an EMBL/GenBank/DDBJ whole genome shotgun (WGS) entry which is preliminary data.</text>
</comment>
<reference evidence="2" key="1">
    <citation type="journal article" date="2015" name="Nat. Genet.">
        <title>The genome and transcriptome of the zoonotic hookworm Ancylostoma ceylanicum identify infection-specific gene families.</title>
        <authorList>
            <person name="Schwarz E.M."/>
            <person name="Hu Y."/>
            <person name="Antoshechkin I."/>
            <person name="Miller M.M."/>
            <person name="Sternberg P.W."/>
            <person name="Aroian R.V."/>
        </authorList>
    </citation>
    <scope>NUCLEOTIDE SEQUENCE</scope>
    <source>
        <strain evidence="2">HY135</strain>
    </source>
</reference>
<name>A0A016ULK9_9BILA</name>
<organism evidence="1 2">
    <name type="scientific">Ancylostoma ceylanicum</name>
    <dbReference type="NCBI Taxonomy" id="53326"/>
    <lineage>
        <taxon>Eukaryota</taxon>
        <taxon>Metazoa</taxon>
        <taxon>Ecdysozoa</taxon>
        <taxon>Nematoda</taxon>
        <taxon>Chromadorea</taxon>
        <taxon>Rhabditida</taxon>
        <taxon>Rhabditina</taxon>
        <taxon>Rhabditomorpha</taxon>
        <taxon>Strongyloidea</taxon>
        <taxon>Ancylostomatidae</taxon>
        <taxon>Ancylostomatinae</taxon>
        <taxon>Ancylostoma</taxon>
    </lineage>
</organism>
<evidence type="ECO:0000313" key="2">
    <source>
        <dbReference type="Proteomes" id="UP000024635"/>
    </source>
</evidence>
<sequence length="86" mass="9703">MVTLAGCRRDRHMDKVNEENPGVIGNAAIDNGKDCTMYTVLIHDSLRFTSYCGDILSLSRYDTYVVLFGLDELKNRSEDFAGVEHE</sequence>